<dbReference type="AlphaFoldDB" id="A0A0B4GS34"/>
<protein>
    <submittedName>
        <fullName evidence="2">Uncharacterized protein</fullName>
    </submittedName>
</protein>
<dbReference type="Proteomes" id="UP000031192">
    <property type="component" value="Unassembled WGS sequence"/>
</dbReference>
<comment type="caution">
    <text evidence="2">The sequence shown here is derived from an EMBL/GenBank/DDBJ whole genome shotgun (WGS) entry which is preliminary data.</text>
</comment>
<feature type="region of interest" description="Disordered" evidence="1">
    <location>
        <begin position="82"/>
        <end position="117"/>
    </location>
</feature>
<evidence type="ECO:0000256" key="1">
    <source>
        <dbReference type="SAM" id="MobiDB-lite"/>
    </source>
</evidence>
<gene>
    <name evidence="2" type="ORF">MGU_07320</name>
</gene>
<dbReference type="EMBL" id="AZNH01000030">
    <property type="protein sequence ID" value="KID85458.1"/>
    <property type="molecule type" value="Genomic_DNA"/>
</dbReference>
<reference evidence="2 3" key="1">
    <citation type="journal article" date="2014" name="Proc. Natl. Acad. Sci. U.S.A.">
        <title>Trajectory and genomic determinants of fungal-pathogen speciation and host adaptation.</title>
        <authorList>
            <person name="Hu X."/>
            <person name="Xiao G."/>
            <person name="Zheng P."/>
            <person name="Shang Y."/>
            <person name="Su Y."/>
            <person name="Zhang X."/>
            <person name="Liu X."/>
            <person name="Zhan S."/>
            <person name="St Leger R.J."/>
            <person name="Wang C."/>
        </authorList>
    </citation>
    <scope>NUCLEOTIDE SEQUENCE [LARGE SCALE GENOMIC DNA]</scope>
    <source>
        <strain evidence="2 3">ARSEF 977</strain>
    </source>
</reference>
<accession>A0A0B4GS34</accession>
<evidence type="ECO:0000313" key="2">
    <source>
        <dbReference type="EMBL" id="KID85458.1"/>
    </source>
</evidence>
<evidence type="ECO:0000313" key="3">
    <source>
        <dbReference type="Proteomes" id="UP000031192"/>
    </source>
</evidence>
<feature type="compositionally biased region" description="Low complexity" evidence="1">
    <location>
        <begin position="240"/>
        <end position="250"/>
    </location>
</feature>
<proteinExistence type="predicted"/>
<feature type="compositionally biased region" description="Low complexity" evidence="1">
    <location>
        <begin position="86"/>
        <end position="96"/>
    </location>
</feature>
<dbReference type="HOGENOM" id="CLU_976884_0_0_1"/>
<organism evidence="2 3">
    <name type="scientific">Metarhizium guizhouense (strain ARSEF 977)</name>
    <dbReference type="NCBI Taxonomy" id="1276136"/>
    <lineage>
        <taxon>Eukaryota</taxon>
        <taxon>Fungi</taxon>
        <taxon>Dikarya</taxon>
        <taxon>Ascomycota</taxon>
        <taxon>Pezizomycotina</taxon>
        <taxon>Sordariomycetes</taxon>
        <taxon>Hypocreomycetidae</taxon>
        <taxon>Hypocreales</taxon>
        <taxon>Clavicipitaceae</taxon>
        <taxon>Metarhizium</taxon>
    </lineage>
</organism>
<keyword evidence="3" id="KW-1185">Reference proteome</keyword>
<sequence length="286" mass="33254">MPANNEDSWYKVFRIIFPNDSLPSSPYFENVIPQPYAAFAHNLEFNLKNGINDLRQRMSQDVYEELTKIIVPETISTTYKDWRAKSSSGSQSGNSSRDQHDQQFDQQNQETHESSWLSESARMYSPMGQSVHIQSHHITRSYMPQDEMPTQQQNSPHNARYTYTTRVSQYSEPAVGVVEPTSPGPSTYDFPNALHSVGSLGQEEQESFPCPSAELNTGQWTVYPSDFDTFPAVFYDSTTQHQQQQNWEQYQDQEQEQDEETQQQQLQVLPNRNEHQQLRYLDYENE</sequence>
<name>A0A0B4GS34_METGA</name>
<dbReference type="OrthoDB" id="3521097at2759"/>
<feature type="compositionally biased region" description="Acidic residues" evidence="1">
    <location>
        <begin position="251"/>
        <end position="261"/>
    </location>
</feature>
<feature type="region of interest" description="Disordered" evidence="1">
    <location>
        <begin position="239"/>
        <end position="286"/>
    </location>
</feature>